<proteinExistence type="predicted"/>
<reference evidence="1 2" key="1">
    <citation type="submission" date="2020-08" db="EMBL/GenBank/DDBJ databases">
        <title>A Genomic Blueprint of the Chicken Gut Microbiome.</title>
        <authorList>
            <person name="Gilroy R."/>
            <person name="Ravi A."/>
            <person name="Getino M."/>
            <person name="Pursley I."/>
            <person name="Horton D.L."/>
            <person name="Alikhan N.-F."/>
            <person name="Baker D."/>
            <person name="Gharbi K."/>
            <person name="Hall N."/>
            <person name="Watson M."/>
            <person name="Adriaenssens E.M."/>
            <person name="Foster-Nyarko E."/>
            <person name="Jarju S."/>
            <person name="Secka A."/>
            <person name="Antonio M."/>
            <person name="Oren A."/>
            <person name="Chaudhuri R."/>
            <person name="La Ragione R.M."/>
            <person name="Hildebrand F."/>
            <person name="Pallen M.J."/>
        </authorList>
    </citation>
    <scope>NUCLEOTIDE SEQUENCE [LARGE SCALE GENOMIC DNA]</scope>
    <source>
        <strain evidence="1 2">Sa2CUA1</strain>
    </source>
</reference>
<dbReference type="EMBL" id="JACSQD010000004">
    <property type="protein sequence ID" value="MBD7995630.1"/>
    <property type="molecule type" value="Genomic_DNA"/>
</dbReference>
<name>A0ABR8USX5_9MICC</name>
<dbReference type="RefSeq" id="WP_191747518.1">
    <property type="nucleotide sequence ID" value="NZ_JACSQD010000004.1"/>
</dbReference>
<evidence type="ECO:0000313" key="1">
    <source>
        <dbReference type="EMBL" id="MBD7995630.1"/>
    </source>
</evidence>
<comment type="caution">
    <text evidence="1">The sequence shown here is derived from an EMBL/GenBank/DDBJ whole genome shotgun (WGS) entry which is preliminary data.</text>
</comment>
<protein>
    <submittedName>
        <fullName evidence="1">Uncharacterized protein</fullName>
    </submittedName>
</protein>
<organism evidence="1 2">
    <name type="scientific">Arthrobacter gallicola</name>
    <dbReference type="NCBI Taxonomy" id="2762225"/>
    <lineage>
        <taxon>Bacteria</taxon>
        <taxon>Bacillati</taxon>
        <taxon>Actinomycetota</taxon>
        <taxon>Actinomycetes</taxon>
        <taxon>Micrococcales</taxon>
        <taxon>Micrococcaceae</taxon>
        <taxon>Arthrobacter</taxon>
    </lineage>
</organism>
<gene>
    <name evidence="1" type="ORF">H9639_10010</name>
</gene>
<accession>A0ABR8USX5</accession>
<dbReference type="Proteomes" id="UP000609874">
    <property type="component" value="Unassembled WGS sequence"/>
</dbReference>
<sequence>MLEFHDDVMLRLMGRQPNWIAPAVIPAGLDPLVRWPDLFEGLSARQVRAVREACSAIWQAGWTAPSRTDVADLTAELRQD</sequence>
<keyword evidence="2" id="KW-1185">Reference proteome</keyword>
<evidence type="ECO:0000313" key="2">
    <source>
        <dbReference type="Proteomes" id="UP000609874"/>
    </source>
</evidence>